<feature type="compositionally biased region" description="Low complexity" evidence="1">
    <location>
        <begin position="266"/>
        <end position="278"/>
    </location>
</feature>
<feature type="compositionally biased region" description="Polar residues" evidence="1">
    <location>
        <begin position="55"/>
        <end position="64"/>
    </location>
</feature>
<name>K1VV73_TRIAC</name>
<feature type="compositionally biased region" description="Polar residues" evidence="1">
    <location>
        <begin position="168"/>
        <end position="204"/>
    </location>
</feature>
<feature type="compositionally biased region" description="Low complexity" evidence="1">
    <location>
        <begin position="150"/>
        <end position="159"/>
    </location>
</feature>
<dbReference type="InterPro" id="IPR014848">
    <property type="entry name" value="Rgp1"/>
</dbReference>
<evidence type="ECO:0000313" key="2">
    <source>
        <dbReference type="EMBL" id="EKD00638.1"/>
    </source>
</evidence>
<feature type="compositionally biased region" description="Low complexity" evidence="1">
    <location>
        <begin position="76"/>
        <end position="90"/>
    </location>
</feature>
<dbReference type="OrthoDB" id="1918at2759"/>
<reference evidence="2 3" key="1">
    <citation type="journal article" date="2012" name="Eukaryot. Cell">
        <title>Genome sequence of the Trichosporon asahii environmental strain CBS 8904.</title>
        <authorList>
            <person name="Yang R.Y."/>
            <person name="Li H.T."/>
            <person name="Zhu H."/>
            <person name="Zhou G.P."/>
            <person name="Wang M."/>
            <person name="Wang L."/>
        </authorList>
    </citation>
    <scope>NUCLEOTIDE SEQUENCE [LARGE SCALE GENOMIC DNA]</scope>
    <source>
        <strain evidence="2 3">CBS 8904</strain>
    </source>
</reference>
<organism evidence="2 3">
    <name type="scientific">Trichosporon asahii var. asahii (strain CBS 8904)</name>
    <name type="common">Yeast</name>
    <dbReference type="NCBI Taxonomy" id="1220162"/>
    <lineage>
        <taxon>Eukaryota</taxon>
        <taxon>Fungi</taxon>
        <taxon>Dikarya</taxon>
        <taxon>Basidiomycota</taxon>
        <taxon>Agaricomycotina</taxon>
        <taxon>Tremellomycetes</taxon>
        <taxon>Trichosporonales</taxon>
        <taxon>Trichosporonaceae</taxon>
        <taxon>Trichosporon</taxon>
    </lineage>
</organism>
<feature type="region of interest" description="Disordered" evidence="1">
    <location>
        <begin position="530"/>
        <end position="554"/>
    </location>
</feature>
<sequence>MFSRGSSTPPIDLDDAHLEVTVTPSASAFYAGETFSAVITLRNTRIPPHLRSLDGTVQPSTSRPHPTHLLPLQKRSSGGAASPASPGTPTFSPDGKWRGEHARRPSGLGHTRRSQSLALDKSVSSQEMIWALGGGDRSEPSTPLPPPLPTRRTPTIPLSHPHARKVSVASTAAFNSPNPDESRFPSSTPPLQSDSETSTELRSGSSERLDSLKGPSPLDVSRSSMRLSPSPTPSLPYVAEESPTRSTPRTSPVKDPGRLFTPDLPTPAGSPGVPSPASMHSTLSNGSDRRRQRPHHARSPTYHHTAFGNIDAPPLHPQLRTKPVSQVGTTTVLWAHARLIARFAPSTSYIPPDPLLPLRSRLLHQPIGSGSLIPSTEQDKSTLGSRWALNFGTGTIGHQTRPSLTGSLFGLAKSMVGGAAGGSLEEERRRVWNTHDLPVLETTRSLMGVDIKLGEGETKESFKGKAMRFSYELVISLNVSLPGGGKRQRTKEISVPVRIWPNVSLPHPLSTYNILDPVIQTKEEGVIVEQTPDAKTPLSRRRNTGPKELPQPKPDSLAAYARQLMDTVEPAADGHIPVPPSPSKPFNPLTPKTSTRTNKSPTKADFFLSPEPERTQVRPRSTSIVAGDDELVEETQKCGEVVQILSRHSPKASFDITKDGEVVAVLTLIKTAYRLGETVTGVVTFNEPKATGRVIKFSAYLETHELIPETLLPPSASEAGRVKQPDLRRVHAEFRSSYAVHTSRTPFSLDIPSDATPAFGLVAGSEGRHGGLEWRLKLAFLVASPEEFDADEYSEEDYAALEALESVDAPPPPKPIAEPEVLSLVPVEGDCDNGPYTAAPGLAPYFVRDGEWSESETQTVQCEVPIQVLAGNTAFVVRPSNFTV</sequence>
<proteinExistence type="predicted"/>
<comment type="caution">
    <text evidence="2">The sequence shown here is derived from an EMBL/GenBank/DDBJ whole genome shotgun (WGS) entry which is preliminary data.</text>
</comment>
<feature type="compositionally biased region" description="Polar residues" evidence="1">
    <location>
        <begin position="114"/>
        <end position="127"/>
    </location>
</feature>
<dbReference type="eggNOG" id="KOG4469">
    <property type="taxonomic scope" value="Eukaryota"/>
</dbReference>
<protein>
    <recommendedName>
        <fullName evidence="4">Rgp1-domain-containing protein</fullName>
    </recommendedName>
</protein>
<dbReference type="STRING" id="1220162.K1VV73"/>
<dbReference type="EMBL" id="AMBO01000337">
    <property type="protein sequence ID" value="EKD00638.1"/>
    <property type="molecule type" value="Genomic_DNA"/>
</dbReference>
<dbReference type="OMA" id="VLGHDLM"/>
<accession>K1VV73</accession>
<dbReference type="PANTHER" id="PTHR12507">
    <property type="entry name" value="REDUCED GROWTH PHENOTYPE 1 RGP1, YEAST -RELATED"/>
    <property type="match status" value="1"/>
</dbReference>
<keyword evidence="3" id="KW-1185">Reference proteome</keyword>
<dbReference type="Proteomes" id="UP000006757">
    <property type="component" value="Unassembled WGS sequence"/>
</dbReference>
<dbReference type="InParanoid" id="K1VV73"/>
<feature type="region of interest" description="Disordered" evidence="1">
    <location>
        <begin position="571"/>
        <end position="607"/>
    </location>
</feature>
<feature type="region of interest" description="Disordered" evidence="1">
    <location>
        <begin position="49"/>
        <end position="309"/>
    </location>
</feature>
<evidence type="ECO:0008006" key="4">
    <source>
        <dbReference type="Google" id="ProtNLM"/>
    </source>
</evidence>
<dbReference type="AlphaFoldDB" id="K1VV73"/>
<evidence type="ECO:0000313" key="3">
    <source>
        <dbReference type="Proteomes" id="UP000006757"/>
    </source>
</evidence>
<evidence type="ECO:0000256" key="1">
    <source>
        <dbReference type="SAM" id="MobiDB-lite"/>
    </source>
</evidence>
<dbReference type="Pfam" id="PF08737">
    <property type="entry name" value="Rgp1"/>
    <property type="match status" value="1"/>
</dbReference>
<gene>
    <name evidence="2" type="ORF">A1Q2_05065</name>
</gene>
<feature type="compositionally biased region" description="Polar residues" evidence="1">
    <location>
        <begin position="592"/>
        <end position="601"/>
    </location>
</feature>
<dbReference type="HOGENOM" id="CLU_005984_0_0_1"/>